<dbReference type="AlphaFoldDB" id="A0AAN1GVS1"/>
<dbReference type="GO" id="GO:0004252">
    <property type="term" value="F:serine-type endopeptidase activity"/>
    <property type="evidence" value="ECO:0007669"/>
    <property type="project" value="InterPro"/>
</dbReference>
<keyword evidence="9" id="KW-0614">Plasmid</keyword>
<organism evidence="9 10">
    <name type="scientific">Phaeobacter piscinae</name>
    <dbReference type="NCBI Taxonomy" id="1580596"/>
    <lineage>
        <taxon>Bacteria</taxon>
        <taxon>Pseudomonadati</taxon>
        <taxon>Pseudomonadota</taxon>
        <taxon>Alphaproteobacteria</taxon>
        <taxon>Rhodobacterales</taxon>
        <taxon>Roseobacteraceae</taxon>
        <taxon>Phaeobacter</taxon>
    </lineage>
</organism>
<evidence type="ECO:0000256" key="3">
    <source>
        <dbReference type="ARBA" id="ARBA00022519"/>
    </source>
</evidence>
<feature type="transmembrane region" description="Helical" evidence="7">
    <location>
        <begin position="66"/>
        <end position="89"/>
    </location>
</feature>
<accession>A0AAN1GVS1</accession>
<evidence type="ECO:0000256" key="5">
    <source>
        <dbReference type="ARBA" id="ARBA00022989"/>
    </source>
</evidence>
<protein>
    <submittedName>
        <fullName evidence="9">Rhombosortase</fullName>
    </submittedName>
</protein>
<evidence type="ECO:0000313" key="10">
    <source>
        <dbReference type="Proteomes" id="UP000218606"/>
    </source>
</evidence>
<evidence type="ECO:0000256" key="1">
    <source>
        <dbReference type="ARBA" id="ARBA00004141"/>
    </source>
</evidence>
<evidence type="ECO:0000256" key="2">
    <source>
        <dbReference type="ARBA" id="ARBA00022475"/>
    </source>
</evidence>
<comment type="subcellular location">
    <subcellularLocation>
        <location evidence="1">Membrane</location>
        <topology evidence="1">Multi-pass membrane protein</topology>
    </subcellularLocation>
</comment>
<keyword evidence="4 7" id="KW-0812">Transmembrane</keyword>
<dbReference type="PANTHER" id="PTHR43066:SF26">
    <property type="entry name" value="RHOMBOID PROTEASE GLPG"/>
    <property type="match status" value="1"/>
</dbReference>
<feature type="transmembrane region" description="Helical" evidence="7">
    <location>
        <begin position="21"/>
        <end position="41"/>
    </location>
</feature>
<gene>
    <name evidence="9" type="ORF">PhaeoP13_04144</name>
</gene>
<evidence type="ECO:0000256" key="7">
    <source>
        <dbReference type="SAM" id="Phobius"/>
    </source>
</evidence>
<name>A0AAN1GVS1_9RHOB</name>
<geneLocation type="plasmid" evidence="10">
    <name>pp13_g</name>
</geneLocation>
<evidence type="ECO:0000259" key="8">
    <source>
        <dbReference type="Pfam" id="PF01694"/>
    </source>
</evidence>
<feature type="domain" description="Peptidase S54 rhomboid" evidence="8">
    <location>
        <begin position="62"/>
        <end position="190"/>
    </location>
</feature>
<dbReference type="SUPFAM" id="SSF144091">
    <property type="entry name" value="Rhomboid-like"/>
    <property type="match status" value="1"/>
</dbReference>
<evidence type="ECO:0000256" key="6">
    <source>
        <dbReference type="ARBA" id="ARBA00023136"/>
    </source>
</evidence>
<proteinExistence type="predicted"/>
<evidence type="ECO:0000313" key="9">
    <source>
        <dbReference type="EMBL" id="ATG46026.1"/>
    </source>
</evidence>
<dbReference type="GO" id="GO:0016020">
    <property type="term" value="C:membrane"/>
    <property type="evidence" value="ECO:0007669"/>
    <property type="project" value="UniProtKB-SubCell"/>
</dbReference>
<dbReference type="EMBL" id="CP010774">
    <property type="protein sequence ID" value="ATG46026.1"/>
    <property type="molecule type" value="Genomic_DNA"/>
</dbReference>
<evidence type="ECO:0000256" key="4">
    <source>
        <dbReference type="ARBA" id="ARBA00022692"/>
    </source>
</evidence>
<keyword evidence="5 7" id="KW-1133">Transmembrane helix</keyword>
<keyword evidence="6 7" id="KW-0472">Membrane</keyword>
<dbReference type="Proteomes" id="UP000218606">
    <property type="component" value="Plasmid pP13_g"/>
</dbReference>
<sequence>MNHQLPKITIPTTPADLHPSVRGLILVLAAAELLFALSSALDAPLREQAISALAANLAWTAEPYRLISYGFVHADYLHLLFNLVPIVLFSDAVSLRLGVKAWAFLSLLSLAGGAAGFLLFGVSPAMIGASGLAYGLAAAALPFWRQLGALHLLMLAALAVLLPVSVWFAPGTAWEAHATAAICGFAGSLLIERVSDFRAPAPE</sequence>
<dbReference type="Gene3D" id="1.20.1540.10">
    <property type="entry name" value="Rhomboid-like"/>
    <property type="match status" value="1"/>
</dbReference>
<keyword evidence="3" id="KW-0997">Cell inner membrane</keyword>
<dbReference type="PANTHER" id="PTHR43066">
    <property type="entry name" value="RHOMBOID-RELATED PROTEIN"/>
    <property type="match status" value="1"/>
</dbReference>
<dbReference type="Pfam" id="PF01694">
    <property type="entry name" value="Rhomboid"/>
    <property type="match status" value="1"/>
</dbReference>
<keyword evidence="2" id="KW-1003">Cell membrane</keyword>
<dbReference type="InterPro" id="IPR022764">
    <property type="entry name" value="Peptidase_S54_rhomboid_dom"/>
</dbReference>
<feature type="transmembrane region" description="Helical" evidence="7">
    <location>
        <begin position="101"/>
        <end position="120"/>
    </location>
</feature>
<reference evidence="9 10" key="1">
    <citation type="journal article" date="2017" name="Front. Microbiol.">
        <title>Phaeobacter piscinae sp. nov., a species of the Roseobacter group and potential aquaculture probiont.</title>
        <authorList>
            <person name="Sonnenschein E.C."/>
            <person name="Phippen C.B.W."/>
            <person name="Nielsen K.F."/>
            <person name="Mateiu R.V."/>
            <person name="Melchiorsen J."/>
            <person name="Gram L."/>
            <person name="Overmann J."/>
            <person name="Freese H.M."/>
        </authorList>
    </citation>
    <scope>NUCLEOTIDE SEQUENCE [LARGE SCALE GENOMIC DNA]</scope>
    <source>
        <strain evidence="9 10">P13</strain>
    </source>
</reference>
<dbReference type="InterPro" id="IPR035952">
    <property type="entry name" value="Rhomboid-like_sf"/>
</dbReference>
<dbReference type="RefSeq" id="WP_096873631.1">
    <property type="nucleotide sequence ID" value="NZ_CP010774.1"/>
</dbReference>
<feature type="transmembrane region" description="Helical" evidence="7">
    <location>
        <begin position="149"/>
        <end position="168"/>
    </location>
</feature>